<keyword evidence="3" id="KW-1185">Reference proteome</keyword>
<keyword evidence="1" id="KW-0732">Signal</keyword>
<dbReference type="EMBL" id="FUEG01000003">
    <property type="protein sequence ID" value="SJL01463.1"/>
    <property type="molecule type" value="Genomic_DNA"/>
</dbReference>
<dbReference type="Proteomes" id="UP000219338">
    <property type="component" value="Unassembled WGS sequence"/>
</dbReference>
<evidence type="ECO:0000313" key="3">
    <source>
        <dbReference type="Proteomes" id="UP000219338"/>
    </source>
</evidence>
<evidence type="ECO:0000256" key="1">
    <source>
        <dbReference type="SAM" id="SignalP"/>
    </source>
</evidence>
<gene>
    <name evidence="2" type="ORF">ARMOST_04785</name>
</gene>
<name>A0A284QYB6_ARMOS</name>
<proteinExistence type="predicted"/>
<organism evidence="2 3">
    <name type="scientific">Armillaria ostoyae</name>
    <name type="common">Armillaria root rot fungus</name>
    <dbReference type="NCBI Taxonomy" id="47428"/>
    <lineage>
        <taxon>Eukaryota</taxon>
        <taxon>Fungi</taxon>
        <taxon>Dikarya</taxon>
        <taxon>Basidiomycota</taxon>
        <taxon>Agaricomycotina</taxon>
        <taxon>Agaricomycetes</taxon>
        <taxon>Agaricomycetidae</taxon>
        <taxon>Agaricales</taxon>
        <taxon>Marasmiineae</taxon>
        <taxon>Physalacriaceae</taxon>
        <taxon>Armillaria</taxon>
    </lineage>
</organism>
<sequence length="129" mass="14457">MSIFSAAVILLLNCWSNPTAKSESNDVKRIVQCVNTLQTFEQQWPFAGRFWYVMTALVTCNLTVGAASDAISHLVSGVYPKQRQPAPWAELMGMPFPSSNWVSSSDDAYAQNFWVITEDVFHDTLPLDH</sequence>
<feature type="chain" id="PRO_5012922105" evidence="1">
    <location>
        <begin position="23"/>
        <end position="129"/>
    </location>
</feature>
<evidence type="ECO:0000313" key="2">
    <source>
        <dbReference type="EMBL" id="SJL01463.1"/>
    </source>
</evidence>
<feature type="signal peptide" evidence="1">
    <location>
        <begin position="1"/>
        <end position="22"/>
    </location>
</feature>
<dbReference type="CDD" id="cd12148">
    <property type="entry name" value="fungal_TF_MHR"/>
    <property type="match status" value="1"/>
</dbReference>
<dbReference type="STRING" id="47428.A0A284QYB6"/>
<dbReference type="AlphaFoldDB" id="A0A284QYB6"/>
<reference evidence="3" key="1">
    <citation type="journal article" date="2017" name="Nat. Ecol. Evol.">
        <title>Genome expansion and lineage-specific genetic innovations in the forest pathogenic fungi Armillaria.</title>
        <authorList>
            <person name="Sipos G."/>
            <person name="Prasanna A.N."/>
            <person name="Walter M.C."/>
            <person name="O'Connor E."/>
            <person name="Balint B."/>
            <person name="Krizsan K."/>
            <person name="Kiss B."/>
            <person name="Hess J."/>
            <person name="Varga T."/>
            <person name="Slot J."/>
            <person name="Riley R."/>
            <person name="Boka B."/>
            <person name="Rigling D."/>
            <person name="Barry K."/>
            <person name="Lee J."/>
            <person name="Mihaltcheva S."/>
            <person name="LaButti K."/>
            <person name="Lipzen A."/>
            <person name="Waldron R."/>
            <person name="Moloney N.M."/>
            <person name="Sperisen C."/>
            <person name="Kredics L."/>
            <person name="Vagvoelgyi C."/>
            <person name="Patrignani A."/>
            <person name="Fitzpatrick D."/>
            <person name="Nagy I."/>
            <person name="Doyle S."/>
            <person name="Anderson J.B."/>
            <person name="Grigoriev I.V."/>
            <person name="Gueldener U."/>
            <person name="Muensterkoetter M."/>
            <person name="Nagy L.G."/>
        </authorList>
    </citation>
    <scope>NUCLEOTIDE SEQUENCE [LARGE SCALE GENOMIC DNA]</scope>
    <source>
        <strain evidence="3">C18/9</strain>
    </source>
</reference>
<accession>A0A284QYB6</accession>
<protein>
    <submittedName>
        <fullName evidence="2">Uncharacterized protein</fullName>
    </submittedName>
</protein>